<dbReference type="RefSeq" id="WP_289502969.1">
    <property type="nucleotide sequence ID" value="NZ_CP116805.1"/>
</dbReference>
<keyword evidence="2" id="KW-1185">Reference proteome</keyword>
<organism evidence="1 2">
    <name type="scientific">Gimibacter soli</name>
    <dbReference type="NCBI Taxonomy" id="3024400"/>
    <lineage>
        <taxon>Bacteria</taxon>
        <taxon>Pseudomonadati</taxon>
        <taxon>Pseudomonadota</taxon>
        <taxon>Alphaproteobacteria</taxon>
        <taxon>Kordiimonadales</taxon>
        <taxon>Temperatibacteraceae</taxon>
        <taxon>Gimibacter</taxon>
    </lineage>
</organism>
<evidence type="ECO:0000313" key="2">
    <source>
        <dbReference type="Proteomes" id="UP001217500"/>
    </source>
</evidence>
<protein>
    <submittedName>
        <fullName evidence="1">Baseplate J/gp47 family protein</fullName>
    </submittedName>
</protein>
<sequence>MKGVPTPVSAARRDAWPGLSRLHFESEGPRPDATPLEVRDPCYQLARIIRLGRALPFFDDNNSRVGTWFDRLSEDPTARLALVATEPPSRFEDEAKSLPADYLSLLEDCIGSDGCFDPTTQRTALDQRADRLVDQAGARLGILRDWINTRGNDNGSSGTNSRKGDPERLAAELAALHKIIFWGETRPLPQSLQRFAASRLPKEYDSLTGITAPYQRRSEAARLLLQCLAAIDTLDARVRNIAVGEVRTMVQKGEAVAPHIALILAFIAMYDRVAEELNGLPARYMHYLYRDWLGLRPAAPVADKVDVVLGAAEDAGGSYVPAGTRFDGGATAAGKAVQYALADPLFLSTAKLVEIESLSVAPNALGTLEGNRIDRTAAKAAWPFLSTDPEADETDRFGFILSGRPFDLPAGRKQMTVTLSLEPASAAEAQRLVDVFAQNGVSEQLPENGSRQTLFEVSCMSSTGQLPLPDEDLTAAFEARTDGRLILTLCLTLPRASATPKAGEPSAGPGLQFLSHRLAQGLAAPEFSTCAIKGMAVGIEATGITELYERHQHGQRVAATLAAPFGAPPKNRGAFTVWTPIFEAGYSLSGLRLSWNWTGMPDSLIDYFAHYYRRLTRSARDRRPFAMRLIASDATGEPVMTGRANFDGGRGAAVEAHAAEECAATSAVAGANLTLETPPFAFGHDLYGQMLAEASRQDRRWHPIRWLRQSVRAFVHAFIIPVVIPVSDRVQPLALGLERKARLAPLTLLRRFIRYRRPPEHLKVPQPCSFQMQNLTLDLSGLLEADLNDPASAITLQHVGPGGRIWRPDFATLMPRPDRGHEVRLGFSGLDVTKPLSLLFDLPFIDMDCTAPDTAVEWSVLDGETWRPLDDTERGLDHTANLTRSGALTLHLPATRSDGLYWLRALVRGDQPMQRRCAGIHVNGASLDHAADTALPDAPPLKGTVKRLAKPSSAVTSVQQPYASYGGKSGENPAHFAAAAARRLRSRNRNASAHDIEHAILAAFPSIERAKCIPATRPDGARAAGHLLIVVASRPAFEGGSLRAPVPPPLCDDIRQMVAIISPMGAEVHVMPPRYQPVTVETTLELNRYADPVRWEGLTIKAINRAIADAALTDGGLRLGGSLDIDPVRKALMGLSFISAIPALSFRSPLGDANTALVTACHPGAVLSPSFRHRMSSTAEQPPRAAQSA</sequence>
<dbReference type="Proteomes" id="UP001217500">
    <property type="component" value="Chromosome"/>
</dbReference>
<dbReference type="AlphaFoldDB" id="A0AAE9XM41"/>
<reference evidence="1" key="1">
    <citation type="submission" date="2023-01" db="EMBL/GenBank/DDBJ databases">
        <title>The genome sequence of Kordiimonadaceae bacterium 6D33.</title>
        <authorList>
            <person name="Liu Y."/>
        </authorList>
    </citation>
    <scope>NUCLEOTIDE SEQUENCE</scope>
    <source>
        <strain evidence="1">6D33</strain>
    </source>
</reference>
<dbReference type="EMBL" id="CP116805">
    <property type="protein sequence ID" value="WCL53457.1"/>
    <property type="molecule type" value="Genomic_DNA"/>
</dbReference>
<accession>A0AAE9XM41</accession>
<dbReference type="KEGG" id="gso:PH603_13000"/>
<proteinExistence type="predicted"/>
<gene>
    <name evidence="1" type="ORF">PH603_13000</name>
</gene>
<evidence type="ECO:0000313" key="1">
    <source>
        <dbReference type="EMBL" id="WCL53457.1"/>
    </source>
</evidence>
<name>A0AAE9XM41_9PROT</name>